<organism evidence="1">
    <name type="scientific">Anguilla anguilla</name>
    <name type="common">European freshwater eel</name>
    <name type="synonym">Muraena anguilla</name>
    <dbReference type="NCBI Taxonomy" id="7936"/>
    <lineage>
        <taxon>Eukaryota</taxon>
        <taxon>Metazoa</taxon>
        <taxon>Chordata</taxon>
        <taxon>Craniata</taxon>
        <taxon>Vertebrata</taxon>
        <taxon>Euteleostomi</taxon>
        <taxon>Actinopterygii</taxon>
        <taxon>Neopterygii</taxon>
        <taxon>Teleostei</taxon>
        <taxon>Anguilliformes</taxon>
        <taxon>Anguillidae</taxon>
        <taxon>Anguilla</taxon>
    </lineage>
</organism>
<dbReference type="AlphaFoldDB" id="A0A0E9TWW1"/>
<accession>A0A0E9TWW1</accession>
<sequence>MPYTAVYDSIAHPHRENVRYNEMIMKIRK</sequence>
<evidence type="ECO:0000313" key="1">
    <source>
        <dbReference type="EMBL" id="JAH58036.1"/>
    </source>
</evidence>
<dbReference type="EMBL" id="GBXM01050541">
    <property type="protein sequence ID" value="JAH58036.1"/>
    <property type="molecule type" value="Transcribed_RNA"/>
</dbReference>
<name>A0A0E9TWW1_ANGAN</name>
<protein>
    <submittedName>
        <fullName evidence="1">Uncharacterized protein</fullName>
    </submittedName>
</protein>
<proteinExistence type="predicted"/>
<reference evidence="1" key="1">
    <citation type="submission" date="2014-11" db="EMBL/GenBank/DDBJ databases">
        <authorList>
            <person name="Amaro Gonzalez C."/>
        </authorList>
    </citation>
    <scope>NUCLEOTIDE SEQUENCE</scope>
</reference>
<reference evidence="1" key="2">
    <citation type="journal article" date="2015" name="Fish Shellfish Immunol.">
        <title>Early steps in the European eel (Anguilla anguilla)-Vibrio vulnificus interaction in the gills: Role of the RtxA13 toxin.</title>
        <authorList>
            <person name="Callol A."/>
            <person name="Pajuelo D."/>
            <person name="Ebbesson L."/>
            <person name="Teles M."/>
            <person name="MacKenzie S."/>
            <person name="Amaro C."/>
        </authorList>
    </citation>
    <scope>NUCLEOTIDE SEQUENCE</scope>
</reference>